<dbReference type="VEuPathDB" id="FungiDB:Bcin13g02140"/>
<feature type="transmembrane region" description="Helical" evidence="1">
    <location>
        <begin position="71"/>
        <end position="88"/>
    </location>
</feature>
<reference evidence="2 3" key="1">
    <citation type="journal article" date="2011" name="PLoS Genet.">
        <title>Genomic analysis of the necrotrophic fungal pathogens Sclerotinia sclerotiorum and Botrytis cinerea.</title>
        <authorList>
            <person name="Amselem J."/>
            <person name="Cuomo C.A."/>
            <person name="van Kan J.A."/>
            <person name="Viaud M."/>
            <person name="Benito E.P."/>
            <person name="Couloux A."/>
            <person name="Coutinho P.M."/>
            <person name="de Vries R.P."/>
            <person name="Dyer P.S."/>
            <person name="Fillinger S."/>
            <person name="Fournier E."/>
            <person name="Gout L."/>
            <person name="Hahn M."/>
            <person name="Kohn L."/>
            <person name="Lapalu N."/>
            <person name="Plummer K.M."/>
            <person name="Pradier J.M."/>
            <person name="Quevillon E."/>
            <person name="Sharon A."/>
            <person name="Simon A."/>
            <person name="ten Have A."/>
            <person name="Tudzynski B."/>
            <person name="Tudzynski P."/>
            <person name="Wincker P."/>
            <person name="Andrew M."/>
            <person name="Anthouard V."/>
            <person name="Beever R.E."/>
            <person name="Beffa R."/>
            <person name="Benoit I."/>
            <person name="Bouzid O."/>
            <person name="Brault B."/>
            <person name="Chen Z."/>
            <person name="Choquer M."/>
            <person name="Collemare J."/>
            <person name="Cotton P."/>
            <person name="Danchin E.G."/>
            <person name="Da Silva C."/>
            <person name="Gautier A."/>
            <person name="Giraud C."/>
            <person name="Giraud T."/>
            <person name="Gonzalez C."/>
            <person name="Grossetete S."/>
            <person name="Guldener U."/>
            <person name="Henrissat B."/>
            <person name="Howlett B.J."/>
            <person name="Kodira C."/>
            <person name="Kretschmer M."/>
            <person name="Lappartient A."/>
            <person name="Leroch M."/>
            <person name="Levis C."/>
            <person name="Mauceli E."/>
            <person name="Neuveglise C."/>
            <person name="Oeser B."/>
            <person name="Pearson M."/>
            <person name="Poulain J."/>
            <person name="Poussereau N."/>
            <person name="Quesneville H."/>
            <person name="Rascle C."/>
            <person name="Schumacher J."/>
            <person name="Segurens B."/>
            <person name="Sexton A."/>
            <person name="Silva E."/>
            <person name="Sirven C."/>
            <person name="Soanes D.M."/>
            <person name="Talbot N.J."/>
            <person name="Templeton M."/>
            <person name="Yandava C."/>
            <person name="Yarden O."/>
            <person name="Zeng Q."/>
            <person name="Rollins J.A."/>
            <person name="Lebrun M.H."/>
            <person name="Dickman M."/>
        </authorList>
    </citation>
    <scope>NUCLEOTIDE SEQUENCE [LARGE SCALE GENOMIC DNA]</scope>
    <source>
        <strain evidence="2 3">B05.10</strain>
    </source>
</reference>
<feature type="transmembrane region" description="Helical" evidence="1">
    <location>
        <begin position="7"/>
        <end position="25"/>
    </location>
</feature>
<organism evidence="2 3">
    <name type="scientific">Botryotinia fuckeliana (strain B05.10)</name>
    <name type="common">Noble rot fungus</name>
    <name type="synonym">Botrytis cinerea</name>
    <dbReference type="NCBI Taxonomy" id="332648"/>
    <lineage>
        <taxon>Eukaryota</taxon>
        <taxon>Fungi</taxon>
        <taxon>Dikarya</taxon>
        <taxon>Ascomycota</taxon>
        <taxon>Pezizomycotina</taxon>
        <taxon>Leotiomycetes</taxon>
        <taxon>Helotiales</taxon>
        <taxon>Sclerotiniaceae</taxon>
        <taxon>Botrytis</taxon>
    </lineage>
</organism>
<sequence>MSLFQRLPFFLHTLIEVPASLNFFLNPSSQLSVPAPQAHTVIQQYATLLFVSCLISIIFASRPVDRTSRNVAGALSLYHVAPAIRAGGRLLAGEGFKKGVKGLGGPGVHLLVHFICCASLLRLFLSRRRKR</sequence>
<proteinExistence type="predicted"/>
<feature type="transmembrane region" description="Helical" evidence="1">
    <location>
        <begin position="108"/>
        <end position="125"/>
    </location>
</feature>
<protein>
    <submittedName>
        <fullName evidence="2">Uncharacterized protein</fullName>
    </submittedName>
</protein>
<reference evidence="2 3" key="2">
    <citation type="journal article" date="2012" name="Eukaryot. Cell">
        <title>Genome update of Botrytis cinerea strains B05.10 and T4.</title>
        <authorList>
            <person name="Staats M."/>
            <person name="van Kan J.A."/>
        </authorList>
    </citation>
    <scope>NUCLEOTIDE SEQUENCE [LARGE SCALE GENOMIC DNA]</scope>
    <source>
        <strain evidence="2 3">B05.10</strain>
    </source>
</reference>
<accession>A0A384K171</accession>
<dbReference type="EMBL" id="CP009817">
    <property type="protein sequence ID" value="ATZ56374.1"/>
    <property type="molecule type" value="Genomic_DNA"/>
</dbReference>
<reference evidence="2 3" key="3">
    <citation type="journal article" date="2017" name="Mol. Plant Pathol.">
        <title>A gapless genome sequence of the fungus Botrytis cinerea.</title>
        <authorList>
            <person name="Van Kan J.A."/>
            <person name="Stassen J.H."/>
            <person name="Mosbach A."/>
            <person name="Van Der Lee T.A."/>
            <person name="Faino L."/>
            <person name="Farmer A.D."/>
            <person name="Papasotiriou D.G."/>
            <person name="Zhou S."/>
            <person name="Seidl M.F."/>
            <person name="Cottam E."/>
            <person name="Edel D."/>
            <person name="Hahn M."/>
            <person name="Schwartz D.C."/>
            <person name="Dietrich R.A."/>
            <person name="Widdison S."/>
            <person name="Scalliet G."/>
        </authorList>
    </citation>
    <scope>NUCLEOTIDE SEQUENCE [LARGE SCALE GENOMIC DNA]</scope>
    <source>
        <strain evidence="2 3">B05.10</strain>
    </source>
</reference>
<dbReference type="OrthoDB" id="2590756at2759"/>
<gene>
    <name evidence="2" type="ORF">BCIN_13g02140</name>
</gene>
<dbReference type="RefSeq" id="XP_001555326.2">
    <property type="nucleotide sequence ID" value="XM_001555276.2"/>
</dbReference>
<dbReference type="AlphaFoldDB" id="A0A384K171"/>
<dbReference type="GeneID" id="5435892"/>
<name>A0A384K171_BOTFB</name>
<keyword evidence="1" id="KW-0812">Transmembrane</keyword>
<keyword evidence="1" id="KW-1133">Transmembrane helix</keyword>
<keyword evidence="3" id="KW-1185">Reference proteome</keyword>
<keyword evidence="1" id="KW-0472">Membrane</keyword>
<evidence type="ECO:0000256" key="1">
    <source>
        <dbReference type="SAM" id="Phobius"/>
    </source>
</evidence>
<evidence type="ECO:0000313" key="3">
    <source>
        <dbReference type="Proteomes" id="UP000001798"/>
    </source>
</evidence>
<dbReference type="Proteomes" id="UP000001798">
    <property type="component" value="Chromosome 13"/>
</dbReference>
<dbReference type="KEGG" id="bfu:BCIN_13g02140"/>
<evidence type="ECO:0000313" key="2">
    <source>
        <dbReference type="EMBL" id="ATZ56374.1"/>
    </source>
</evidence>
<feature type="transmembrane region" description="Helical" evidence="1">
    <location>
        <begin position="45"/>
        <end position="64"/>
    </location>
</feature>